<keyword evidence="1" id="KW-0472">Membrane</keyword>
<keyword evidence="1" id="KW-0812">Transmembrane</keyword>
<dbReference type="EMBL" id="PFDW01000066">
    <property type="protein sequence ID" value="PJE57975.1"/>
    <property type="molecule type" value="Genomic_DNA"/>
</dbReference>
<dbReference type="Proteomes" id="UP000231450">
    <property type="component" value="Unassembled WGS sequence"/>
</dbReference>
<feature type="transmembrane region" description="Helical" evidence="1">
    <location>
        <begin position="57"/>
        <end position="76"/>
    </location>
</feature>
<evidence type="ECO:0000313" key="2">
    <source>
        <dbReference type="EMBL" id="PJE57975.1"/>
    </source>
</evidence>
<reference evidence="3" key="1">
    <citation type="submission" date="2017-09" db="EMBL/GenBank/DDBJ databases">
        <title>Depth-based differentiation of microbial function through sediment-hosted aquifers and enrichment of novel symbionts in the deep terrestrial subsurface.</title>
        <authorList>
            <person name="Probst A.J."/>
            <person name="Ladd B."/>
            <person name="Jarett J.K."/>
            <person name="Geller-Mcgrath D.E."/>
            <person name="Sieber C.M.K."/>
            <person name="Emerson J.B."/>
            <person name="Anantharaman K."/>
            <person name="Thomas B.C."/>
            <person name="Malmstrom R."/>
            <person name="Stieglmeier M."/>
            <person name="Klingl A."/>
            <person name="Woyke T."/>
            <person name="Ryan C.M."/>
            <person name="Banfield J.F."/>
        </authorList>
    </citation>
    <scope>NUCLEOTIDE SEQUENCE [LARGE SCALE GENOMIC DNA]</scope>
</reference>
<proteinExistence type="predicted"/>
<accession>A0A2M8KDI6</accession>
<evidence type="ECO:0000313" key="3">
    <source>
        <dbReference type="Proteomes" id="UP000231450"/>
    </source>
</evidence>
<keyword evidence="1" id="KW-1133">Transmembrane helix</keyword>
<comment type="caution">
    <text evidence="2">The sequence shown here is derived from an EMBL/GenBank/DDBJ whole genome shotgun (WGS) entry which is preliminary data.</text>
</comment>
<dbReference type="AlphaFoldDB" id="A0A2M8KDI6"/>
<name>A0A2M8KDI6_9BACT</name>
<evidence type="ECO:0000256" key="1">
    <source>
        <dbReference type="SAM" id="Phobius"/>
    </source>
</evidence>
<gene>
    <name evidence="2" type="ORF">COU81_03255</name>
</gene>
<sequence>MAYISCSVCRGTGIDRGNATSFDRFSVGKESIELCKACDGTGEVYDYSIRERTDLTGIAQIVVVLFIILVVAGKLLHYF</sequence>
<protein>
    <submittedName>
        <fullName evidence="2">Uncharacterized protein</fullName>
    </submittedName>
</protein>
<organism evidence="2 3">
    <name type="scientific">Candidatus Portnoybacteria bacterium CG10_big_fil_rev_8_21_14_0_10_36_7</name>
    <dbReference type="NCBI Taxonomy" id="1974812"/>
    <lineage>
        <taxon>Bacteria</taxon>
        <taxon>Candidatus Portnoyibacteriota</taxon>
    </lineage>
</organism>